<proteinExistence type="predicted"/>
<keyword evidence="3" id="KW-1185">Reference proteome</keyword>
<sequence length="105" mass="11793">MDESNALQSSVETYSPPNTINHRFPSNFPPTDYGNAMYQLPAHNHISHRHLRCQRCNGLRSTAYHEWNALDPATYPAVGVCSRRHTGCLGAVARTLWYIPELPGS</sequence>
<evidence type="ECO:0000313" key="2">
    <source>
        <dbReference type="EMBL" id="EYE95259.1"/>
    </source>
</evidence>
<dbReference type="EMBL" id="KK088422">
    <property type="protein sequence ID" value="EYE95259.1"/>
    <property type="molecule type" value="Genomic_DNA"/>
</dbReference>
<dbReference type="OrthoDB" id="4493601at2759"/>
<gene>
    <name evidence="2" type="ORF">EURHEDRAFT_412069</name>
</gene>
<protein>
    <submittedName>
        <fullName evidence="2">Uncharacterized protein</fullName>
    </submittedName>
</protein>
<dbReference type="HOGENOM" id="CLU_2236049_0_0_1"/>
<evidence type="ECO:0000313" key="3">
    <source>
        <dbReference type="Proteomes" id="UP000019804"/>
    </source>
</evidence>
<name>A0A017SF36_ASPRC</name>
<organism evidence="2 3">
    <name type="scientific">Aspergillus ruber (strain CBS 135680)</name>
    <dbReference type="NCBI Taxonomy" id="1388766"/>
    <lineage>
        <taxon>Eukaryota</taxon>
        <taxon>Fungi</taxon>
        <taxon>Dikarya</taxon>
        <taxon>Ascomycota</taxon>
        <taxon>Pezizomycotina</taxon>
        <taxon>Eurotiomycetes</taxon>
        <taxon>Eurotiomycetidae</taxon>
        <taxon>Eurotiales</taxon>
        <taxon>Aspergillaceae</taxon>
        <taxon>Aspergillus</taxon>
        <taxon>Aspergillus subgen. Aspergillus</taxon>
    </lineage>
</organism>
<feature type="region of interest" description="Disordered" evidence="1">
    <location>
        <begin position="1"/>
        <end position="23"/>
    </location>
</feature>
<feature type="compositionally biased region" description="Polar residues" evidence="1">
    <location>
        <begin position="1"/>
        <end position="21"/>
    </location>
</feature>
<dbReference type="AlphaFoldDB" id="A0A017SF36"/>
<evidence type="ECO:0000256" key="1">
    <source>
        <dbReference type="SAM" id="MobiDB-lite"/>
    </source>
</evidence>
<dbReference type="RefSeq" id="XP_040638947.1">
    <property type="nucleotide sequence ID" value="XM_040781809.1"/>
</dbReference>
<dbReference type="Proteomes" id="UP000019804">
    <property type="component" value="Unassembled WGS sequence"/>
</dbReference>
<accession>A0A017SF36</accession>
<dbReference type="GeneID" id="63696933"/>
<reference evidence="3" key="1">
    <citation type="journal article" date="2014" name="Nat. Commun.">
        <title>Genomic adaptations of the halophilic Dead Sea filamentous fungus Eurotium rubrum.</title>
        <authorList>
            <person name="Kis-Papo T."/>
            <person name="Weig A.R."/>
            <person name="Riley R."/>
            <person name="Persoh D."/>
            <person name="Salamov A."/>
            <person name="Sun H."/>
            <person name="Lipzen A."/>
            <person name="Wasser S.P."/>
            <person name="Rambold G."/>
            <person name="Grigoriev I.V."/>
            <person name="Nevo E."/>
        </authorList>
    </citation>
    <scope>NUCLEOTIDE SEQUENCE [LARGE SCALE GENOMIC DNA]</scope>
    <source>
        <strain evidence="3">CBS 135680</strain>
    </source>
</reference>